<sequence>LNIIIGQCATVLQLLARKDQSLLIWWNAFLVLNLCFDIFDSIRSLHFECYGFTRQSLYKNLHSSAQSKHQMQSRFLLDVIIRKRATIFQLLS</sequence>
<dbReference type="STRING" id="42155.A0A0R3QDP4"/>
<dbReference type="WBParaSite" id="BTMF_0000448001-mRNA-1">
    <property type="protein sequence ID" value="BTMF_0000448001-mRNA-1"/>
    <property type="gene ID" value="BTMF_0000448001"/>
</dbReference>
<accession>A0A0R3QDP4</accession>
<organism evidence="1">
    <name type="scientific">Brugia timori</name>
    <dbReference type="NCBI Taxonomy" id="42155"/>
    <lineage>
        <taxon>Eukaryota</taxon>
        <taxon>Metazoa</taxon>
        <taxon>Ecdysozoa</taxon>
        <taxon>Nematoda</taxon>
        <taxon>Chromadorea</taxon>
        <taxon>Rhabditida</taxon>
        <taxon>Spirurina</taxon>
        <taxon>Spiruromorpha</taxon>
        <taxon>Filarioidea</taxon>
        <taxon>Onchocercidae</taxon>
        <taxon>Brugia</taxon>
    </lineage>
</organism>
<name>A0A0R3QDP4_9BILA</name>
<reference evidence="1" key="1">
    <citation type="submission" date="2017-02" db="UniProtKB">
        <authorList>
            <consortium name="WormBaseParasite"/>
        </authorList>
    </citation>
    <scope>IDENTIFICATION</scope>
</reference>
<dbReference type="AlphaFoldDB" id="A0A0R3QDP4"/>
<proteinExistence type="predicted"/>
<evidence type="ECO:0000313" key="1">
    <source>
        <dbReference type="WBParaSite" id="BTMF_0000448001-mRNA-1"/>
    </source>
</evidence>
<protein>
    <submittedName>
        <fullName evidence="1">7TM_GPCR_Srx domain-containing protein</fullName>
    </submittedName>
</protein>